<evidence type="ECO:0000313" key="3">
    <source>
        <dbReference type="EMBL" id="WFC97066.1"/>
    </source>
</evidence>
<keyword evidence="2" id="KW-1133">Transmembrane helix</keyword>
<evidence type="ECO:0000313" key="4">
    <source>
        <dbReference type="Proteomes" id="UP001216638"/>
    </source>
</evidence>
<proteinExistence type="predicted"/>
<reference evidence="3" key="1">
    <citation type="submission" date="2023-03" db="EMBL/GenBank/DDBJ databases">
        <title>Mating type loci evolution in Malassezia.</title>
        <authorList>
            <person name="Coelho M.A."/>
        </authorList>
    </citation>
    <scope>NUCLEOTIDE SEQUENCE</scope>
    <source>
        <strain evidence="3">CBS 14135</strain>
    </source>
</reference>
<evidence type="ECO:0000256" key="1">
    <source>
        <dbReference type="SAM" id="MobiDB-lite"/>
    </source>
</evidence>
<keyword evidence="2" id="KW-0812">Transmembrane</keyword>
<dbReference type="Proteomes" id="UP001216638">
    <property type="component" value="Chromosome 6"/>
</dbReference>
<gene>
    <name evidence="3" type="ORF">MBRA1_003731</name>
</gene>
<organism evidence="3 4">
    <name type="scientific">Malassezia brasiliensis</name>
    <dbReference type="NCBI Taxonomy" id="1821822"/>
    <lineage>
        <taxon>Eukaryota</taxon>
        <taxon>Fungi</taxon>
        <taxon>Dikarya</taxon>
        <taxon>Basidiomycota</taxon>
        <taxon>Ustilaginomycotina</taxon>
        <taxon>Malasseziomycetes</taxon>
        <taxon>Malasseziales</taxon>
        <taxon>Malasseziaceae</taxon>
        <taxon>Malassezia</taxon>
    </lineage>
</organism>
<protein>
    <recommendedName>
        <fullName evidence="5">Chitin synthesis regulation, Congo red resistance, RCR protein</fullName>
    </recommendedName>
</protein>
<evidence type="ECO:0000256" key="2">
    <source>
        <dbReference type="SAM" id="Phobius"/>
    </source>
</evidence>
<feature type="compositionally biased region" description="Polar residues" evidence="1">
    <location>
        <begin position="115"/>
        <end position="126"/>
    </location>
</feature>
<feature type="compositionally biased region" description="Low complexity" evidence="1">
    <location>
        <begin position="79"/>
        <end position="95"/>
    </location>
</feature>
<evidence type="ECO:0008006" key="5">
    <source>
        <dbReference type="Google" id="ProtNLM"/>
    </source>
</evidence>
<accession>A0AAF0IRG4</accession>
<feature type="region of interest" description="Disordered" evidence="1">
    <location>
        <begin position="64"/>
        <end position="143"/>
    </location>
</feature>
<dbReference type="AlphaFoldDB" id="A0AAF0IRG4"/>
<keyword evidence="2" id="KW-0472">Membrane</keyword>
<feature type="transmembrane region" description="Helical" evidence="2">
    <location>
        <begin position="20"/>
        <end position="44"/>
    </location>
</feature>
<dbReference type="EMBL" id="CP119956">
    <property type="protein sequence ID" value="WFC97066.1"/>
    <property type="molecule type" value="Genomic_DNA"/>
</dbReference>
<feature type="compositionally biased region" description="Pro residues" evidence="1">
    <location>
        <begin position="131"/>
        <end position="143"/>
    </location>
</feature>
<sequence length="143" mass="15162">MSYYRSCDYYGNCSGLSPGARAGIGIGVSVFVIIVVFTIGTFIARRRRSFTPYIRPGYNTGYMGAPPQQPMQPAFNNFGQPYNQGGYPAQGGYQPPSGPPPWGGYQPPSGPPPSTGNQTTASTGTGTYAPPVEPPPSYQPSKN</sequence>
<keyword evidence="4" id="KW-1185">Reference proteome</keyword>
<name>A0AAF0IRG4_9BASI</name>
<feature type="compositionally biased region" description="Pro residues" evidence="1">
    <location>
        <begin position="96"/>
        <end position="114"/>
    </location>
</feature>